<sequence length="106" mass="11947">MIQHNAEVCHNIIKALGMKSKNIDIGLVNLKSEFIIKAEENLNAAELLFENKLYNASANRSYYAAFHAAITALSKEGFETERISHEAAQSFFAGELIKRKRNIHLL</sequence>
<dbReference type="Proteomes" id="UP000189670">
    <property type="component" value="Unassembled WGS sequence"/>
</dbReference>
<accession>A0A1V1P633</accession>
<dbReference type="EMBL" id="ATBP01000456">
    <property type="protein sequence ID" value="ETR70253.1"/>
    <property type="molecule type" value="Genomic_DNA"/>
</dbReference>
<proteinExistence type="predicted"/>
<comment type="caution">
    <text evidence="2">The sequence shown here is derived from an EMBL/GenBank/DDBJ whole genome shotgun (WGS) entry which is preliminary data.</text>
</comment>
<evidence type="ECO:0000259" key="1">
    <source>
        <dbReference type="Pfam" id="PF05168"/>
    </source>
</evidence>
<dbReference type="AlphaFoldDB" id="A0A1V1P633"/>
<organism evidence="2 3">
    <name type="scientific">Candidatus Magnetoglobus multicellularis str. Araruama</name>
    <dbReference type="NCBI Taxonomy" id="890399"/>
    <lineage>
        <taxon>Bacteria</taxon>
        <taxon>Pseudomonadati</taxon>
        <taxon>Thermodesulfobacteriota</taxon>
        <taxon>Desulfobacteria</taxon>
        <taxon>Desulfobacterales</taxon>
        <taxon>Desulfobacteraceae</taxon>
        <taxon>Candidatus Magnetoglobus</taxon>
    </lineage>
</organism>
<dbReference type="Pfam" id="PF05168">
    <property type="entry name" value="HEPN"/>
    <property type="match status" value="1"/>
</dbReference>
<dbReference type="Gene3D" id="1.20.120.330">
    <property type="entry name" value="Nucleotidyltransferases domain 2"/>
    <property type="match status" value="1"/>
</dbReference>
<reference evidence="3" key="1">
    <citation type="submission" date="2012-11" db="EMBL/GenBank/DDBJ databases">
        <authorList>
            <person name="Lucero-Rivera Y.E."/>
            <person name="Tovar-Ramirez D."/>
        </authorList>
    </citation>
    <scope>NUCLEOTIDE SEQUENCE [LARGE SCALE GENOMIC DNA]</scope>
    <source>
        <strain evidence="3">Araruama</strain>
    </source>
</reference>
<name>A0A1V1P633_9BACT</name>
<dbReference type="InterPro" id="IPR007842">
    <property type="entry name" value="HEPN_dom"/>
</dbReference>
<evidence type="ECO:0000313" key="2">
    <source>
        <dbReference type="EMBL" id="ETR70253.1"/>
    </source>
</evidence>
<feature type="domain" description="HEPN" evidence="1">
    <location>
        <begin position="34"/>
        <end position="83"/>
    </location>
</feature>
<protein>
    <recommendedName>
        <fullName evidence="1">HEPN domain-containing protein</fullName>
    </recommendedName>
</protein>
<evidence type="ECO:0000313" key="3">
    <source>
        <dbReference type="Proteomes" id="UP000189670"/>
    </source>
</evidence>
<gene>
    <name evidence="2" type="ORF">OMM_08946</name>
</gene>